<dbReference type="PANTHER" id="PTHR33741">
    <property type="entry name" value="TRANSMEMBRANE PROTEIN DDB_G0269096-RELATED"/>
    <property type="match status" value="1"/>
</dbReference>
<evidence type="ECO:0000259" key="2">
    <source>
        <dbReference type="Pfam" id="PF04982"/>
    </source>
</evidence>
<dbReference type="InterPro" id="IPR058581">
    <property type="entry name" value="TM_HPP"/>
</dbReference>
<sequence>MNYRTCFLDSLRGLVGGVTGIGLVGWLAHASHLPLLMAPFGATCVLLFAAPDAPLAQPRNVVIGHLVSAAVGLLVYHWLGDGVTAMALGVGLAIMAMQLMGVVHPPAGANPLVIMMAPQVPGVDFLLTPVASGAVVLVVVAWVINNPGRARRWPVYWWRA</sequence>
<proteinExistence type="predicted"/>
<feature type="transmembrane region" description="Helical" evidence="1">
    <location>
        <begin position="7"/>
        <end position="27"/>
    </location>
</feature>
<name>A0AA41ZH36_9GAMM</name>
<keyword evidence="1" id="KW-1133">Transmembrane helix</keyword>
<dbReference type="Pfam" id="PF04982">
    <property type="entry name" value="TM_HPP"/>
    <property type="match status" value="1"/>
</dbReference>
<feature type="transmembrane region" description="Helical" evidence="1">
    <location>
        <begin position="125"/>
        <end position="144"/>
    </location>
</feature>
<dbReference type="EMBL" id="JAPIVE010000002">
    <property type="protein sequence ID" value="MCX2524024.1"/>
    <property type="molecule type" value="Genomic_DNA"/>
</dbReference>
<keyword evidence="1" id="KW-0472">Membrane</keyword>
<comment type="caution">
    <text evidence="3">The sequence shown here is derived from an EMBL/GenBank/DDBJ whole genome shotgun (WGS) entry which is preliminary data.</text>
</comment>
<protein>
    <submittedName>
        <fullName evidence="3">HPP family protein</fullName>
    </submittedName>
</protein>
<reference evidence="3" key="1">
    <citation type="submission" date="2022-11" db="EMBL/GenBank/DDBJ databases">
        <title>Larsenimonas rhizosphaerae sp. nov., isolated from a tidal mudflat.</title>
        <authorList>
            <person name="Lee S.D."/>
            <person name="Kim I.S."/>
        </authorList>
    </citation>
    <scope>NUCLEOTIDE SEQUENCE</scope>
    <source>
        <strain evidence="3">GH2-1</strain>
    </source>
</reference>
<keyword evidence="4" id="KW-1185">Reference proteome</keyword>
<dbReference type="RefSeq" id="WP_265895997.1">
    <property type="nucleotide sequence ID" value="NZ_JAPIVE010000002.1"/>
</dbReference>
<dbReference type="PANTHER" id="PTHR33741:SF5">
    <property type="entry name" value="TRANSMEMBRANE PROTEIN DDB_G0269096-RELATED"/>
    <property type="match status" value="1"/>
</dbReference>
<evidence type="ECO:0000313" key="3">
    <source>
        <dbReference type="EMBL" id="MCX2524024.1"/>
    </source>
</evidence>
<organism evidence="3 4">
    <name type="scientific">Larsenimonas rhizosphaerae</name>
    <dbReference type="NCBI Taxonomy" id="2944682"/>
    <lineage>
        <taxon>Bacteria</taxon>
        <taxon>Pseudomonadati</taxon>
        <taxon>Pseudomonadota</taxon>
        <taxon>Gammaproteobacteria</taxon>
        <taxon>Oceanospirillales</taxon>
        <taxon>Halomonadaceae</taxon>
        <taxon>Larsenimonas</taxon>
    </lineage>
</organism>
<feature type="domain" description="HPP transmembrane region" evidence="2">
    <location>
        <begin position="8"/>
        <end position="154"/>
    </location>
</feature>
<keyword evidence="1" id="KW-0812">Transmembrane</keyword>
<dbReference type="InterPro" id="IPR007065">
    <property type="entry name" value="HPP"/>
</dbReference>
<dbReference type="Proteomes" id="UP001165678">
    <property type="component" value="Unassembled WGS sequence"/>
</dbReference>
<evidence type="ECO:0000256" key="1">
    <source>
        <dbReference type="SAM" id="Phobius"/>
    </source>
</evidence>
<dbReference type="AlphaFoldDB" id="A0AA41ZH36"/>
<feature type="transmembrane region" description="Helical" evidence="1">
    <location>
        <begin position="62"/>
        <end position="79"/>
    </location>
</feature>
<feature type="transmembrane region" description="Helical" evidence="1">
    <location>
        <begin position="85"/>
        <end position="104"/>
    </location>
</feature>
<accession>A0AA41ZH36</accession>
<evidence type="ECO:0000313" key="4">
    <source>
        <dbReference type="Proteomes" id="UP001165678"/>
    </source>
</evidence>
<gene>
    <name evidence="3" type="ORF">OQ287_07220</name>
</gene>